<dbReference type="InterPro" id="IPR029058">
    <property type="entry name" value="AB_hydrolase_fold"/>
</dbReference>
<dbReference type="Pfam" id="PF00135">
    <property type="entry name" value="COesterase"/>
    <property type="match status" value="1"/>
</dbReference>
<gene>
    <name evidence="7" type="ORF">Zmor_003146</name>
</gene>
<reference evidence="7" key="1">
    <citation type="journal article" date="2023" name="G3 (Bethesda)">
        <title>Whole genome assemblies of Zophobas morio and Tenebrio molitor.</title>
        <authorList>
            <person name="Kaur S."/>
            <person name="Stinson S.A."/>
            <person name="diCenzo G.C."/>
        </authorList>
    </citation>
    <scope>NUCLEOTIDE SEQUENCE</scope>
    <source>
        <strain evidence="7">QUZm001</strain>
    </source>
</reference>
<dbReference type="InterPro" id="IPR002018">
    <property type="entry name" value="CarbesteraseB"/>
</dbReference>
<keyword evidence="8" id="KW-1185">Reference proteome</keyword>
<dbReference type="InterPro" id="IPR019819">
    <property type="entry name" value="Carboxylesterase_B_CS"/>
</dbReference>
<comment type="caution">
    <text evidence="7">The sequence shown here is derived from an EMBL/GenBank/DDBJ whole genome shotgun (WGS) entry which is preliminary data.</text>
</comment>
<evidence type="ECO:0000313" key="7">
    <source>
        <dbReference type="EMBL" id="KAJ3639810.1"/>
    </source>
</evidence>
<sequence>MFLTQLVVYYVFFNIIQCQNWRERRPTARVQQGVLEGSKIITDAGKIVNAFIGIPFASPPVGDLRFTPPQKHPDWNETRQATTFGPHCPQLPLKPGVNDQEDCLYLNIWAPENAGLYAPLPVVVFFEGKNFYQSSEVPISGQDFAAEGLVVVTMNYRLNVFGFFCLGISEARGNLGMLDQYFGLLWIRENINKFGGDPEKITLYGHQSGAASVTLHMVSPRTAGFFQRVIISSGSAVAFWQHQNDPIVASKQIVRMLGCDAYTVNPVKCLRSKKVEHILQALGEYSESFTWNDKFLPVVDTFLPETNRYLPLDPTNALKDGTYLQVPILTGISKPIADEQFMQWLELASQGYPQLLQYVEKAKIPEIVRLYKLNTSNKDQIYDLIKWKYFSANQGDVRILYDELKDLEFQSKIEAPHFLQLSYLISSYVQPIYVYYMDDIGFVLNTTDSTITTDLLLLFGPILLKQAPRRRFNTNERNLSRQIKQLWTNFVIFGNPTPNNQAKSWRKYTAGDFYIENFGPVVSYINEENKKRVQRVTFWNQLIPKFANVKNSLSNNIPKELQTSPDPAAGFRHAMYTLVALVIALLALLLICIVLLKKRSKERESHLHMGY</sequence>
<feature type="transmembrane region" description="Helical" evidence="4">
    <location>
        <begin position="574"/>
        <end position="596"/>
    </location>
</feature>
<keyword evidence="3" id="KW-0325">Glycoprotein</keyword>
<proteinExistence type="inferred from homology"/>
<keyword evidence="2 5" id="KW-0732">Signal</keyword>
<dbReference type="Proteomes" id="UP001168821">
    <property type="component" value="Unassembled WGS sequence"/>
</dbReference>
<evidence type="ECO:0000256" key="2">
    <source>
        <dbReference type="ARBA" id="ARBA00022729"/>
    </source>
</evidence>
<evidence type="ECO:0000256" key="5">
    <source>
        <dbReference type="SAM" id="SignalP"/>
    </source>
</evidence>
<dbReference type="InterPro" id="IPR051093">
    <property type="entry name" value="Neuroligin/BSAL"/>
</dbReference>
<dbReference type="SUPFAM" id="SSF53474">
    <property type="entry name" value="alpha/beta-Hydrolases"/>
    <property type="match status" value="1"/>
</dbReference>
<accession>A0AA38HKX4</accession>
<dbReference type="PROSITE" id="PS00941">
    <property type="entry name" value="CARBOXYLESTERASE_B_2"/>
    <property type="match status" value="1"/>
</dbReference>
<evidence type="ECO:0000256" key="3">
    <source>
        <dbReference type="ARBA" id="ARBA00023180"/>
    </source>
</evidence>
<keyword evidence="4" id="KW-0472">Membrane</keyword>
<dbReference type="Gene3D" id="3.40.50.1820">
    <property type="entry name" value="alpha/beta hydrolase"/>
    <property type="match status" value="1"/>
</dbReference>
<dbReference type="PANTHER" id="PTHR43903">
    <property type="entry name" value="NEUROLIGIN"/>
    <property type="match status" value="1"/>
</dbReference>
<feature type="chain" id="PRO_5041447769" description="Carboxylesterase type B domain-containing protein" evidence="5">
    <location>
        <begin position="19"/>
        <end position="611"/>
    </location>
</feature>
<comment type="similarity">
    <text evidence="1">Belongs to the type-B carboxylesterase/lipase family.</text>
</comment>
<protein>
    <recommendedName>
        <fullName evidence="6">Carboxylesterase type B domain-containing protein</fullName>
    </recommendedName>
</protein>
<feature type="domain" description="Carboxylesterase type B" evidence="6">
    <location>
        <begin position="26"/>
        <end position="511"/>
    </location>
</feature>
<keyword evidence="4" id="KW-1133">Transmembrane helix</keyword>
<evidence type="ECO:0000256" key="1">
    <source>
        <dbReference type="ARBA" id="ARBA00005964"/>
    </source>
</evidence>
<evidence type="ECO:0000259" key="6">
    <source>
        <dbReference type="Pfam" id="PF00135"/>
    </source>
</evidence>
<dbReference type="EMBL" id="JALNTZ010000010">
    <property type="protein sequence ID" value="KAJ3639810.1"/>
    <property type="molecule type" value="Genomic_DNA"/>
</dbReference>
<keyword evidence="4" id="KW-0812">Transmembrane</keyword>
<feature type="signal peptide" evidence="5">
    <location>
        <begin position="1"/>
        <end position="18"/>
    </location>
</feature>
<evidence type="ECO:0000256" key="4">
    <source>
        <dbReference type="SAM" id="Phobius"/>
    </source>
</evidence>
<dbReference type="AlphaFoldDB" id="A0AA38HKX4"/>
<organism evidence="7 8">
    <name type="scientific">Zophobas morio</name>
    <dbReference type="NCBI Taxonomy" id="2755281"/>
    <lineage>
        <taxon>Eukaryota</taxon>
        <taxon>Metazoa</taxon>
        <taxon>Ecdysozoa</taxon>
        <taxon>Arthropoda</taxon>
        <taxon>Hexapoda</taxon>
        <taxon>Insecta</taxon>
        <taxon>Pterygota</taxon>
        <taxon>Neoptera</taxon>
        <taxon>Endopterygota</taxon>
        <taxon>Coleoptera</taxon>
        <taxon>Polyphaga</taxon>
        <taxon>Cucujiformia</taxon>
        <taxon>Tenebrionidae</taxon>
        <taxon>Zophobas</taxon>
    </lineage>
</organism>
<name>A0AA38HKX4_9CUCU</name>
<evidence type="ECO:0000313" key="8">
    <source>
        <dbReference type="Proteomes" id="UP001168821"/>
    </source>
</evidence>